<dbReference type="EMBL" id="LAVV01015358">
    <property type="protein sequence ID" value="KNZ43950.1"/>
    <property type="molecule type" value="Genomic_DNA"/>
</dbReference>
<accession>A0A0L6U853</accession>
<dbReference type="Proteomes" id="UP000037035">
    <property type="component" value="Unassembled WGS sequence"/>
</dbReference>
<protein>
    <submittedName>
        <fullName evidence="2">Uncharacterized protein</fullName>
    </submittedName>
</protein>
<dbReference type="VEuPathDB" id="FungiDB:VP01_967g3"/>
<keyword evidence="3" id="KW-1185">Reference proteome</keyword>
<keyword evidence="1" id="KW-0812">Transmembrane</keyword>
<evidence type="ECO:0000313" key="2">
    <source>
        <dbReference type="EMBL" id="KNZ43950.1"/>
    </source>
</evidence>
<comment type="caution">
    <text evidence="2">The sequence shown here is derived from an EMBL/GenBank/DDBJ whole genome shotgun (WGS) entry which is preliminary data.</text>
</comment>
<proteinExistence type="predicted"/>
<keyword evidence="1" id="KW-0472">Membrane</keyword>
<feature type="transmembrane region" description="Helical" evidence="1">
    <location>
        <begin position="169"/>
        <end position="188"/>
    </location>
</feature>
<feature type="transmembrane region" description="Helical" evidence="1">
    <location>
        <begin position="126"/>
        <end position="148"/>
    </location>
</feature>
<evidence type="ECO:0000313" key="3">
    <source>
        <dbReference type="Proteomes" id="UP000037035"/>
    </source>
</evidence>
<sequence>MDVQIVWGFQECLNPISSSIWNSKLIEAALRAKKLEICLPLILKKKLKMVQSTNGSLTWATCSITMNFKKIFPATVKPSSRRVGTAGKKKTDFEIRSLCWVGCRNLSFCLNQLENACCWSSDPCSVALVLLCVGYFGFKFCWVIFISVSPMHKLRSFNTSEKDETLNHIIIPLLSYMLFSYFSIDLYLEKEQQDSIKHCEKYYTELNNAIELALKQNFWRRDEDEEAIIALLALGYLGMPLLFNMHLPHSQYRKKTSEEKAEKLIQAMRDGEGDLRTRVRFTRVRMEEEMRLGSVSTRKNVTDIEFDASFLRIDLRIYKVLSPPNKLTKKPNLLSQDDD</sequence>
<keyword evidence="1" id="KW-1133">Transmembrane helix</keyword>
<reference evidence="2 3" key="1">
    <citation type="submission" date="2015-08" db="EMBL/GenBank/DDBJ databases">
        <title>Next Generation Sequencing and Analysis of the Genome of Puccinia sorghi L Schw, the Causal Agent of Maize Common Rust.</title>
        <authorList>
            <person name="Rochi L."/>
            <person name="Burguener G."/>
            <person name="Darino M."/>
            <person name="Turjanski A."/>
            <person name="Kreff E."/>
            <person name="Dieguez M.J."/>
            <person name="Sacco F."/>
        </authorList>
    </citation>
    <scope>NUCLEOTIDE SEQUENCE [LARGE SCALE GENOMIC DNA]</scope>
    <source>
        <strain evidence="2 3">RO10H11247</strain>
    </source>
</reference>
<evidence type="ECO:0000256" key="1">
    <source>
        <dbReference type="SAM" id="Phobius"/>
    </source>
</evidence>
<name>A0A0L6U853_9BASI</name>
<feature type="transmembrane region" description="Helical" evidence="1">
    <location>
        <begin position="227"/>
        <end position="247"/>
    </location>
</feature>
<dbReference type="AlphaFoldDB" id="A0A0L6U853"/>
<organism evidence="2 3">
    <name type="scientific">Puccinia sorghi</name>
    <dbReference type="NCBI Taxonomy" id="27349"/>
    <lineage>
        <taxon>Eukaryota</taxon>
        <taxon>Fungi</taxon>
        <taxon>Dikarya</taxon>
        <taxon>Basidiomycota</taxon>
        <taxon>Pucciniomycotina</taxon>
        <taxon>Pucciniomycetes</taxon>
        <taxon>Pucciniales</taxon>
        <taxon>Pucciniaceae</taxon>
        <taxon>Puccinia</taxon>
    </lineage>
</organism>
<gene>
    <name evidence="2" type="ORF">VP01_967g3</name>
</gene>